<comment type="caution">
    <text evidence="2">The sequence shown here is derived from an EMBL/GenBank/DDBJ whole genome shotgun (WGS) entry which is preliminary data.</text>
</comment>
<keyword evidence="1" id="KW-0175">Coiled coil</keyword>
<organism evidence="2 3">
    <name type="scientific">Parablautia muri</name>
    <dbReference type="NCBI Taxonomy" id="2320879"/>
    <lineage>
        <taxon>Bacteria</taxon>
        <taxon>Bacillati</taxon>
        <taxon>Bacillota</taxon>
        <taxon>Clostridia</taxon>
        <taxon>Lachnospirales</taxon>
        <taxon>Lachnospiraceae</taxon>
        <taxon>Parablautia</taxon>
    </lineage>
</organism>
<dbReference type="Pfam" id="PF21983">
    <property type="entry name" value="NikA-like"/>
    <property type="match status" value="1"/>
</dbReference>
<feature type="coiled-coil region" evidence="1">
    <location>
        <begin position="13"/>
        <end position="72"/>
    </location>
</feature>
<name>A0A9X5GR67_9FIRM</name>
<proteinExistence type="predicted"/>
<accession>A0A9X5GR67</accession>
<evidence type="ECO:0000313" key="2">
    <source>
        <dbReference type="EMBL" id="NBJ92903.1"/>
    </source>
</evidence>
<gene>
    <name evidence="2" type="ORF">D5281_09910</name>
</gene>
<dbReference type="OrthoDB" id="9796842at2"/>
<sequence length="74" mass="8803">MARPKGENVIRKHFKLTEEIAKLLAERSKAENMNESEYIRYLLLNQSEYPRSRELELEIMRLRNEINKIGGNIN</sequence>
<dbReference type="InterPro" id="IPR053842">
    <property type="entry name" value="NikA-like"/>
</dbReference>
<dbReference type="Proteomes" id="UP001154420">
    <property type="component" value="Unassembled WGS sequence"/>
</dbReference>
<dbReference type="RefSeq" id="WP_160559983.1">
    <property type="nucleotide sequence ID" value="NZ_QZDT01000013.1"/>
</dbReference>
<keyword evidence="3" id="KW-1185">Reference proteome</keyword>
<reference evidence="2" key="1">
    <citation type="submission" date="2018-09" db="EMBL/GenBank/DDBJ databases">
        <title>Murine metabolic-syndrome-specific gut microbial biobank.</title>
        <authorList>
            <person name="Liu C."/>
        </authorList>
    </citation>
    <scope>NUCLEOTIDE SEQUENCE</scope>
    <source>
        <strain evidence="2">D42-62</strain>
    </source>
</reference>
<evidence type="ECO:0000313" key="3">
    <source>
        <dbReference type="Proteomes" id="UP001154420"/>
    </source>
</evidence>
<evidence type="ECO:0000256" key="1">
    <source>
        <dbReference type="SAM" id="Coils"/>
    </source>
</evidence>
<dbReference type="EMBL" id="QZDT01000013">
    <property type="protein sequence ID" value="NBJ92903.1"/>
    <property type="molecule type" value="Genomic_DNA"/>
</dbReference>
<protein>
    <submittedName>
        <fullName evidence="2">Uncharacterized protein</fullName>
    </submittedName>
</protein>
<dbReference type="AlphaFoldDB" id="A0A9X5GR67"/>